<feature type="transmembrane region" description="Helical" evidence="1">
    <location>
        <begin position="189"/>
        <end position="209"/>
    </location>
</feature>
<dbReference type="Proteomes" id="UP000281738">
    <property type="component" value="Unassembled WGS sequence"/>
</dbReference>
<dbReference type="EMBL" id="RKHO01000001">
    <property type="protein sequence ID" value="ROR91420.1"/>
    <property type="molecule type" value="Genomic_DNA"/>
</dbReference>
<evidence type="ECO:0000313" key="2">
    <source>
        <dbReference type="EMBL" id="ROR91420.1"/>
    </source>
</evidence>
<evidence type="ECO:0000313" key="3">
    <source>
        <dbReference type="Proteomes" id="UP000281738"/>
    </source>
</evidence>
<reference evidence="2 3" key="1">
    <citation type="submission" date="2018-11" db="EMBL/GenBank/DDBJ databases">
        <title>Sequencing the genomes of 1000 actinobacteria strains.</title>
        <authorList>
            <person name="Klenk H.-P."/>
        </authorList>
    </citation>
    <scope>NUCLEOTIDE SEQUENCE [LARGE SCALE GENOMIC DNA]</scope>
    <source>
        <strain evidence="2 3">DSM 12652</strain>
    </source>
</reference>
<keyword evidence="1" id="KW-1133">Transmembrane helix</keyword>
<feature type="transmembrane region" description="Helical" evidence="1">
    <location>
        <begin position="329"/>
        <end position="349"/>
    </location>
</feature>
<feature type="transmembrane region" description="Helical" evidence="1">
    <location>
        <begin position="549"/>
        <end position="567"/>
    </location>
</feature>
<dbReference type="OrthoDB" id="3463898at2"/>
<sequence length="591" mass="60227">MAVGRWAVRLWPWLLAGLFLGPAVTPGHVLAYDMVFVPDLALRPDSWGLGSSLPRAVPSDALVALVDEVVPGSLLQPAVLLLALVVAGAGAARLVPSPSVLARLAATTAYVWNPFVAERLGIGHWPLLLTYAALPWLLVEARRLGRGDGSVGRLLLWTALGSLSPAGGVMAVVAAVVGVASARVGPRTVLVTAVGGLLLNAPWVVAGALHGTAGRGDPAGAAAFAAQGEGLLPAPLAVLGLGGIWNTEVVPASRQGWPAVVALVLLLALGAAGLSAWRRDERSGLRLALPVLAGLGLVVALAGWASPGAVAWLGSAVPGAGLLRDGTRWVALLSPWLASLVGLGVARAARAVRPAAAGLAVGTLLVLAPVALAPDVAGGLGGRLVPVEYPAEHAAARAALDRAVAVRDGGGGDVLLLPFSSYRAPSWNGGRRVLDPLGRFLAPDFLQSDDLYVSGRRVAGEDPRAARVARVLERGGAPGVVAGRLRAEGIGWVVLDREAQARLGDAVPTLAAPAYDDPRVVHEGRLLVVWELPGPVAEGVDGVPAAPVAGAWVAAGLVLLLALGAVARHGRRTRRSVHPERLPGGTFAADR</sequence>
<feature type="transmembrane region" description="Helical" evidence="1">
    <location>
        <begin position="122"/>
        <end position="139"/>
    </location>
</feature>
<evidence type="ECO:0000256" key="1">
    <source>
        <dbReference type="SAM" id="Phobius"/>
    </source>
</evidence>
<comment type="caution">
    <text evidence="2">The sequence shown here is derived from an EMBL/GenBank/DDBJ whole genome shotgun (WGS) entry which is preliminary data.</text>
</comment>
<dbReference type="RefSeq" id="WP_123390916.1">
    <property type="nucleotide sequence ID" value="NZ_RKHO01000001.1"/>
</dbReference>
<name>A0A3N2CV49_9ACTN</name>
<feature type="transmembrane region" description="Helical" evidence="1">
    <location>
        <begin position="257"/>
        <end position="277"/>
    </location>
</feature>
<evidence type="ECO:0008006" key="4">
    <source>
        <dbReference type="Google" id="ProtNLM"/>
    </source>
</evidence>
<organism evidence="2 3">
    <name type="scientific">Nocardioides aurantiacus</name>
    <dbReference type="NCBI Taxonomy" id="86796"/>
    <lineage>
        <taxon>Bacteria</taxon>
        <taxon>Bacillati</taxon>
        <taxon>Actinomycetota</taxon>
        <taxon>Actinomycetes</taxon>
        <taxon>Propionibacteriales</taxon>
        <taxon>Nocardioidaceae</taxon>
        <taxon>Nocardioides</taxon>
    </lineage>
</organism>
<keyword evidence="1" id="KW-0812">Transmembrane</keyword>
<dbReference type="AlphaFoldDB" id="A0A3N2CV49"/>
<gene>
    <name evidence="2" type="ORF">EDD33_2286</name>
</gene>
<feature type="transmembrane region" description="Helical" evidence="1">
    <location>
        <begin position="356"/>
        <end position="374"/>
    </location>
</feature>
<keyword evidence="1" id="KW-0472">Membrane</keyword>
<feature type="transmembrane region" description="Helical" evidence="1">
    <location>
        <begin position="289"/>
        <end position="309"/>
    </location>
</feature>
<feature type="transmembrane region" description="Helical" evidence="1">
    <location>
        <begin position="74"/>
        <end position="95"/>
    </location>
</feature>
<accession>A0A3N2CV49</accession>
<feature type="transmembrane region" description="Helical" evidence="1">
    <location>
        <begin position="151"/>
        <end position="177"/>
    </location>
</feature>
<keyword evidence="3" id="KW-1185">Reference proteome</keyword>
<protein>
    <recommendedName>
        <fullName evidence="4">Membrane protein YfhO</fullName>
    </recommendedName>
</protein>
<proteinExistence type="predicted"/>